<feature type="region of interest" description="Disordered" evidence="2">
    <location>
        <begin position="1"/>
        <end position="42"/>
    </location>
</feature>
<evidence type="ECO:0000313" key="4">
    <source>
        <dbReference type="EMBL" id="CAF1533483.1"/>
    </source>
</evidence>
<dbReference type="EMBL" id="CAJOBC010090621">
    <property type="protein sequence ID" value="CAF4393064.1"/>
    <property type="molecule type" value="Genomic_DNA"/>
</dbReference>
<evidence type="ECO:0000313" key="3">
    <source>
        <dbReference type="EMBL" id="CAF1436114.1"/>
    </source>
</evidence>
<name>A0A815VIT9_9BILA</name>
<evidence type="ECO:0000256" key="1">
    <source>
        <dbReference type="SAM" id="Coils"/>
    </source>
</evidence>
<keyword evidence="7" id="KW-1185">Reference proteome</keyword>
<dbReference type="AlphaFoldDB" id="A0A815VIT9"/>
<dbReference type="Proteomes" id="UP000677228">
    <property type="component" value="Unassembled WGS sequence"/>
</dbReference>
<dbReference type="EMBL" id="CAJNOQ010025024">
    <property type="protein sequence ID" value="CAF1533483.1"/>
    <property type="molecule type" value="Genomic_DNA"/>
</dbReference>
<comment type="caution">
    <text evidence="4">The sequence shown here is derived from an EMBL/GenBank/DDBJ whole genome shotgun (WGS) entry which is preliminary data.</text>
</comment>
<organism evidence="4 7">
    <name type="scientific">Didymodactylos carnosus</name>
    <dbReference type="NCBI Taxonomy" id="1234261"/>
    <lineage>
        <taxon>Eukaryota</taxon>
        <taxon>Metazoa</taxon>
        <taxon>Spiralia</taxon>
        <taxon>Gnathifera</taxon>
        <taxon>Rotifera</taxon>
        <taxon>Eurotatoria</taxon>
        <taxon>Bdelloidea</taxon>
        <taxon>Philodinida</taxon>
        <taxon>Philodinidae</taxon>
        <taxon>Didymodactylos</taxon>
    </lineage>
</organism>
<proteinExistence type="predicted"/>
<dbReference type="Proteomes" id="UP000663829">
    <property type="component" value="Unassembled WGS sequence"/>
</dbReference>
<dbReference type="EMBL" id="CAJNOK010028536">
    <property type="protein sequence ID" value="CAF1436114.1"/>
    <property type="molecule type" value="Genomic_DNA"/>
</dbReference>
<evidence type="ECO:0000256" key="2">
    <source>
        <dbReference type="SAM" id="MobiDB-lite"/>
    </source>
</evidence>
<dbReference type="Proteomes" id="UP000681722">
    <property type="component" value="Unassembled WGS sequence"/>
</dbReference>
<keyword evidence="1" id="KW-0175">Coiled coil</keyword>
<evidence type="ECO:0000313" key="6">
    <source>
        <dbReference type="EMBL" id="CAF4393064.1"/>
    </source>
</evidence>
<evidence type="ECO:0000313" key="7">
    <source>
        <dbReference type="Proteomes" id="UP000663829"/>
    </source>
</evidence>
<sequence>MLCVNRGKTAKADNSQNADSGQIAEKTPKCGPSGNRRSVTDIRFGRPGLSSEHHNSMTKAMGVVQDKFSRDSDYQRGLNEVELEKLKKLAELEAQKNEHTNELDRQKLEMEKNKAKAEIEAELFQTRLRTQSSLFEKFVDYMRATLDTNTALIQQQGQLYALIEKTSDPSKSSYFTVKADKIEIMQPSKLMAIGLEKVKELNLKSSEEIKYLESRLEDVLGIMGRNNRQLLLHDS</sequence>
<protein>
    <submittedName>
        <fullName evidence="4">Uncharacterized protein</fullName>
    </submittedName>
</protein>
<reference evidence="4" key="1">
    <citation type="submission" date="2021-02" db="EMBL/GenBank/DDBJ databases">
        <authorList>
            <person name="Nowell W R."/>
        </authorList>
    </citation>
    <scope>NUCLEOTIDE SEQUENCE</scope>
</reference>
<gene>
    <name evidence="4" type="ORF">GPM918_LOCUS38192</name>
    <name evidence="3" type="ORF">OVA965_LOCUS34248</name>
    <name evidence="6" type="ORF">SRO942_LOCUS39002</name>
    <name evidence="5" type="ORF">TMI583_LOCUS35162</name>
</gene>
<dbReference type="Proteomes" id="UP000682733">
    <property type="component" value="Unassembled WGS sequence"/>
</dbReference>
<feature type="coiled-coil region" evidence="1">
    <location>
        <begin position="78"/>
        <end position="127"/>
    </location>
</feature>
<dbReference type="EMBL" id="CAJOBA010050327">
    <property type="protein sequence ID" value="CAF4233321.1"/>
    <property type="molecule type" value="Genomic_DNA"/>
</dbReference>
<evidence type="ECO:0000313" key="5">
    <source>
        <dbReference type="EMBL" id="CAF4233321.1"/>
    </source>
</evidence>
<accession>A0A815VIT9</accession>